<dbReference type="AlphaFoldDB" id="A0A0C1U1A8"/>
<evidence type="ECO:0000313" key="3">
    <source>
        <dbReference type="EMBL" id="KIE45288.1"/>
    </source>
</evidence>
<name>A0A0C1U1A8_9CLOT</name>
<dbReference type="PANTHER" id="PTHR33392:SF6">
    <property type="entry name" value="POLYISOPRENYL-TEICHOIC ACID--PEPTIDOGLYCAN TEICHOIC ACID TRANSFERASE TAGU"/>
    <property type="match status" value="1"/>
</dbReference>
<dbReference type="NCBIfam" id="TIGR00350">
    <property type="entry name" value="lytR_cpsA_psr"/>
    <property type="match status" value="1"/>
</dbReference>
<reference evidence="3 4" key="1">
    <citation type="journal article" date="2015" name="Infect. Genet. Evol.">
        <title>Genomic sequences of six botulinum neurotoxin-producing strains representing three clostridial species illustrate the mobility and diversity of botulinum neurotoxin genes.</title>
        <authorList>
            <person name="Smith T.J."/>
            <person name="Hill K.K."/>
            <person name="Xie G."/>
            <person name="Foley B.T."/>
            <person name="Williamson C.H."/>
            <person name="Foster J.T."/>
            <person name="Johnson S.L."/>
            <person name="Chertkov O."/>
            <person name="Teshima H."/>
            <person name="Gibbons H.S."/>
            <person name="Johnsky L.A."/>
            <person name="Karavis M.A."/>
            <person name="Smith L.A."/>
        </authorList>
    </citation>
    <scope>NUCLEOTIDE SEQUENCE [LARGE SCALE GENOMIC DNA]</scope>
    <source>
        <strain evidence="3 4">CDC 2741</strain>
    </source>
</reference>
<sequence length="338" mass="37893">MKKNKSIKKIIFITLSVLLLCLGAVCVYSYSLLDKIKTVDFTNDKKELGIDTEKIKPKNSDGDDNIDHTEGITNIAVFGIDSRSTEDKGRSDAIMILTVDTKHNKLKLTSLMRDSYVNIENHGYDKLNHAYAYGGPLLAIKTINQNFGTDISDYVAVNFESVVDVIDYFEGIELEVTAEEADLINKYQSDASHITGKQIDPLYGSGKVTLSGMQALSYSRIRALDDGDFARTQRQRKVLETTLNKALKSDVTQLPKTISSIAPMLTTSLTKTEMMSLGTSVLKSGISLEQQRFPIDGYCKSEIIDDIWYLKFDEEETVNQMIDYLFFDIAPKPKDPLF</sequence>
<protein>
    <submittedName>
        <fullName evidence="3">Cell envelope-related function transcriptional attenuator common domain protein</fullName>
    </submittedName>
</protein>
<dbReference type="STRING" id="29341.RSJ17_05500"/>
<evidence type="ECO:0000313" key="4">
    <source>
        <dbReference type="Proteomes" id="UP000031366"/>
    </source>
</evidence>
<accession>A0A0C1U1A8</accession>
<dbReference type="RefSeq" id="WP_039636443.1">
    <property type="nucleotide sequence ID" value="NZ_AYSO01000020.1"/>
</dbReference>
<keyword evidence="4" id="KW-1185">Reference proteome</keyword>
<dbReference type="Gene3D" id="3.40.630.190">
    <property type="entry name" value="LCP protein"/>
    <property type="match status" value="1"/>
</dbReference>
<dbReference type="EMBL" id="AYSO01000020">
    <property type="protein sequence ID" value="KIE45288.1"/>
    <property type="molecule type" value="Genomic_DNA"/>
</dbReference>
<dbReference type="OrthoDB" id="9782542at2"/>
<dbReference type="Proteomes" id="UP000031366">
    <property type="component" value="Unassembled WGS sequence"/>
</dbReference>
<proteinExistence type="inferred from homology"/>
<gene>
    <name evidence="3" type="ORF">U732_537</name>
</gene>
<dbReference type="InterPro" id="IPR004474">
    <property type="entry name" value="LytR_CpsA_psr"/>
</dbReference>
<organism evidence="3 4">
    <name type="scientific">Clostridium argentinense CDC 2741</name>
    <dbReference type="NCBI Taxonomy" id="1418104"/>
    <lineage>
        <taxon>Bacteria</taxon>
        <taxon>Bacillati</taxon>
        <taxon>Bacillota</taxon>
        <taxon>Clostridia</taxon>
        <taxon>Eubacteriales</taxon>
        <taxon>Clostridiaceae</taxon>
        <taxon>Clostridium</taxon>
    </lineage>
</organism>
<evidence type="ECO:0000259" key="2">
    <source>
        <dbReference type="Pfam" id="PF03816"/>
    </source>
</evidence>
<dbReference type="Pfam" id="PF03816">
    <property type="entry name" value="LytR_cpsA_psr"/>
    <property type="match status" value="1"/>
</dbReference>
<dbReference type="InterPro" id="IPR050922">
    <property type="entry name" value="LytR/CpsA/Psr_CW_biosynth"/>
</dbReference>
<dbReference type="PANTHER" id="PTHR33392">
    <property type="entry name" value="POLYISOPRENYL-TEICHOIC ACID--PEPTIDOGLYCAN TEICHOIC ACID TRANSFERASE TAGU"/>
    <property type="match status" value="1"/>
</dbReference>
<comment type="caution">
    <text evidence="3">The sequence shown here is derived from an EMBL/GenBank/DDBJ whole genome shotgun (WGS) entry which is preliminary data.</text>
</comment>
<comment type="similarity">
    <text evidence="1">Belongs to the LytR/CpsA/Psr (LCP) family.</text>
</comment>
<evidence type="ECO:0000256" key="1">
    <source>
        <dbReference type="ARBA" id="ARBA00006068"/>
    </source>
</evidence>
<feature type="domain" description="Cell envelope-related transcriptional attenuator" evidence="2">
    <location>
        <begin position="90"/>
        <end position="246"/>
    </location>
</feature>